<evidence type="ECO:0000259" key="1">
    <source>
        <dbReference type="Pfam" id="PF07866"/>
    </source>
</evidence>
<dbReference type="Proteomes" id="UP000216101">
    <property type="component" value="Unassembled WGS sequence"/>
</dbReference>
<dbReference type="Gene3D" id="2.30.30.320">
    <property type="entry name" value="DUF1653-like domain"/>
    <property type="match status" value="1"/>
</dbReference>
<accession>A0A266Q3L0</accession>
<evidence type="ECO:0000313" key="2">
    <source>
        <dbReference type="EMBL" id="OZY84464.1"/>
    </source>
</evidence>
<keyword evidence="3" id="KW-1185">Reference proteome</keyword>
<dbReference type="Pfam" id="PF07866">
    <property type="entry name" value="DUF1653"/>
    <property type="match status" value="1"/>
</dbReference>
<feature type="domain" description="DUF1653" evidence="1">
    <location>
        <begin position="6"/>
        <end position="66"/>
    </location>
</feature>
<dbReference type="InterPro" id="IPR037135">
    <property type="entry name" value="DUF1653-like_dom_sf"/>
</dbReference>
<dbReference type="RefSeq" id="WP_078042313.1">
    <property type="nucleotide sequence ID" value="NZ_NHNI01000002.1"/>
</dbReference>
<evidence type="ECO:0000313" key="3">
    <source>
        <dbReference type="Proteomes" id="UP000216101"/>
    </source>
</evidence>
<dbReference type="STRING" id="1209072.GCA_000766945_02607"/>
<proteinExistence type="predicted"/>
<protein>
    <submittedName>
        <fullName evidence="2">TonB box-like protein</fullName>
    </submittedName>
</protein>
<organism evidence="2 3">
    <name type="scientific">Cellvibrio mixtus</name>
    <dbReference type="NCBI Taxonomy" id="39650"/>
    <lineage>
        <taxon>Bacteria</taxon>
        <taxon>Pseudomonadati</taxon>
        <taxon>Pseudomonadota</taxon>
        <taxon>Gammaproteobacteria</taxon>
        <taxon>Cellvibrionales</taxon>
        <taxon>Cellvibrionaceae</taxon>
        <taxon>Cellvibrio</taxon>
    </lineage>
</organism>
<comment type="caution">
    <text evidence="2">The sequence shown here is derived from an EMBL/GenBank/DDBJ whole genome shotgun (WGS) entry which is preliminary data.</text>
</comment>
<dbReference type="AlphaFoldDB" id="A0A266Q3L0"/>
<dbReference type="EMBL" id="NHNI01000002">
    <property type="protein sequence ID" value="OZY84464.1"/>
    <property type="molecule type" value="Genomic_DNA"/>
</dbReference>
<dbReference type="InterPro" id="IPR023387">
    <property type="entry name" value="DUF1653-like_dom"/>
</dbReference>
<name>A0A266Q3L0_9GAMM</name>
<gene>
    <name evidence="2" type="ORF">CBP51_14765</name>
</gene>
<reference evidence="3" key="1">
    <citation type="submission" date="2017-05" db="EMBL/GenBank/DDBJ databases">
        <authorList>
            <person name="Barney B.M."/>
        </authorList>
    </citation>
    <scope>NUCLEOTIDE SEQUENCE [LARGE SCALE GENOMIC DNA]</scope>
    <source>
        <strain evidence="3">PSBB022</strain>
    </source>
</reference>
<sequence length="89" mass="10684">MLLQPGLYRHYKGKDYFVFQVAHHSETREPLVFYRCLYGDYSWWVRPLAMFTETVELAGETIPRFRFVRVLDETELTAFLAPQVEYEQS</sequence>